<organism evidence="4 5">
    <name type="scientific">Lodderomyces beijingensis</name>
    <dbReference type="NCBI Taxonomy" id="1775926"/>
    <lineage>
        <taxon>Eukaryota</taxon>
        <taxon>Fungi</taxon>
        <taxon>Dikarya</taxon>
        <taxon>Ascomycota</taxon>
        <taxon>Saccharomycotina</taxon>
        <taxon>Pichiomycetes</taxon>
        <taxon>Debaryomycetaceae</taxon>
        <taxon>Candida/Lodderomyces clade</taxon>
        <taxon>Lodderomyces</taxon>
    </lineage>
</organism>
<sequence>MYQVTITPPKGEIGSVQVTGTFDDWKQTLPALQNPKEGDAIKVLVDEKKDIAFKFILNGTEWTTSDHYAVVTDEHGNANNVVYAGELTVVEEPSGKKGAAKGEDVDVTQLADGVAGIAIASGGGGAASAAKEASSKEAPSKEASSKEAPSKEAPSKEAPSKEAPSKEAPSKEAPSKEAPSKEAPSKEATKAAEVEPKQAPVESLAPEPKEEVSKAKPQEPEPVEPKKEVTAPAHTETEPSDTFAAVSSPHTSSDFEHLDVKSSSKSDFTNISNDDVEEPAGSAAQKATDDNKLKKLEKPVLVSQPSESTIHAVPETTQAAPAPDAQAQAPPPLSSSSSSTPQAPNKQHIPGSYVQRPAQPERQESGSKRESIFSRIKKLFA</sequence>
<evidence type="ECO:0000256" key="1">
    <source>
        <dbReference type="ARBA" id="ARBA00038216"/>
    </source>
</evidence>
<proteinExistence type="inferred from homology"/>
<dbReference type="GeneID" id="92207958"/>
<name>A0ABP0ZLL7_9ASCO</name>
<protein>
    <recommendedName>
        <fullName evidence="3">AMP-activated protein kinase glycogen-binding domain-containing protein</fullName>
    </recommendedName>
</protein>
<feature type="compositionally biased region" description="Low complexity" evidence="2">
    <location>
        <begin position="318"/>
        <end position="344"/>
    </location>
</feature>
<dbReference type="InterPro" id="IPR013783">
    <property type="entry name" value="Ig-like_fold"/>
</dbReference>
<accession>A0ABP0ZLL7</accession>
<evidence type="ECO:0000313" key="5">
    <source>
        <dbReference type="Proteomes" id="UP001497383"/>
    </source>
</evidence>
<dbReference type="RefSeq" id="XP_066829700.1">
    <property type="nucleotide sequence ID" value="XM_066972797.1"/>
</dbReference>
<dbReference type="InterPro" id="IPR032640">
    <property type="entry name" value="AMPK1_CBM"/>
</dbReference>
<dbReference type="EMBL" id="OZ022407">
    <property type="protein sequence ID" value="CAK9438538.1"/>
    <property type="molecule type" value="Genomic_DNA"/>
</dbReference>
<dbReference type="CDD" id="cd02859">
    <property type="entry name" value="E_set_AMPKbeta_like_N"/>
    <property type="match status" value="1"/>
</dbReference>
<feature type="domain" description="AMP-activated protein kinase glycogen-binding" evidence="3">
    <location>
        <begin position="15"/>
        <end position="83"/>
    </location>
</feature>
<feature type="region of interest" description="Disordered" evidence="2">
    <location>
        <begin position="130"/>
        <end position="381"/>
    </location>
</feature>
<comment type="similarity">
    <text evidence="1">Belongs to the CRP1/MDG1 family.</text>
</comment>
<dbReference type="PANTHER" id="PTHR10343">
    <property type="entry name" value="5'-AMP-ACTIVATED PROTEIN KINASE , BETA SUBUNIT"/>
    <property type="match status" value="1"/>
</dbReference>
<evidence type="ECO:0000256" key="2">
    <source>
        <dbReference type="SAM" id="MobiDB-lite"/>
    </source>
</evidence>
<dbReference type="Proteomes" id="UP001497383">
    <property type="component" value="Chromosome 3"/>
</dbReference>
<reference evidence="4 5" key="1">
    <citation type="submission" date="2024-03" db="EMBL/GenBank/DDBJ databases">
        <authorList>
            <person name="Brejova B."/>
        </authorList>
    </citation>
    <scope>NUCLEOTIDE SEQUENCE [LARGE SCALE GENOMIC DNA]</scope>
    <source>
        <strain evidence="4 5">CBS 14171</strain>
    </source>
</reference>
<feature type="compositionally biased region" description="Basic and acidic residues" evidence="2">
    <location>
        <begin position="359"/>
        <end position="372"/>
    </location>
</feature>
<dbReference type="PANTHER" id="PTHR10343:SF81">
    <property type="entry name" value="CRUCIFORM DNA-RECOGNIZING PROTEIN 1-RELATED"/>
    <property type="match status" value="1"/>
</dbReference>
<feature type="compositionally biased region" description="Basic and acidic residues" evidence="2">
    <location>
        <begin position="133"/>
        <end position="196"/>
    </location>
</feature>
<evidence type="ECO:0000313" key="4">
    <source>
        <dbReference type="EMBL" id="CAK9438538.1"/>
    </source>
</evidence>
<evidence type="ECO:0000259" key="3">
    <source>
        <dbReference type="Pfam" id="PF16561"/>
    </source>
</evidence>
<feature type="compositionally biased region" description="Basic and acidic residues" evidence="2">
    <location>
        <begin position="287"/>
        <end position="298"/>
    </location>
</feature>
<dbReference type="SUPFAM" id="SSF81296">
    <property type="entry name" value="E set domains"/>
    <property type="match status" value="1"/>
</dbReference>
<dbReference type="Gene3D" id="2.60.40.10">
    <property type="entry name" value="Immunoglobulins"/>
    <property type="match status" value="1"/>
</dbReference>
<gene>
    <name evidence="4" type="ORF">LODBEIA_P27620</name>
</gene>
<dbReference type="InterPro" id="IPR014756">
    <property type="entry name" value="Ig_E-set"/>
</dbReference>
<dbReference type="InterPro" id="IPR050827">
    <property type="entry name" value="CRP1_MDG1_kinase"/>
</dbReference>
<keyword evidence="5" id="KW-1185">Reference proteome</keyword>
<feature type="compositionally biased region" description="Basic and acidic residues" evidence="2">
    <location>
        <begin position="207"/>
        <end position="229"/>
    </location>
</feature>
<dbReference type="Pfam" id="PF16561">
    <property type="entry name" value="AMPK1_CBM"/>
    <property type="match status" value="1"/>
</dbReference>
<feature type="compositionally biased region" description="Basic and acidic residues" evidence="2">
    <location>
        <begin position="253"/>
        <end position="264"/>
    </location>
</feature>